<keyword evidence="4" id="KW-1185">Reference proteome</keyword>
<name>A0ABT6NFQ5_9FIRM</name>
<accession>A0ABT6NFQ5</accession>
<evidence type="ECO:0000259" key="2">
    <source>
        <dbReference type="PROSITE" id="PS51832"/>
    </source>
</evidence>
<sequence length="492" mass="55487">MSIYSKKDKALTREGIIGLGESSIRKNYYPELQDKISTLEKMKTRNQALMMAIPDILLVSDSNHHFTPFATSKAEEAALVLSFLREPAIADKLKQGVDEVILNRKPEIINFTVVSSVQKRHFEARFQLTELNEVLIIIRDMTQRTVLEEKLRDMAERDSSTNLYNRRKFEDAMLAYEDMNSVSISLIVFDIDGLKNINDTIGHLEGDRVIKTVADKINENFNDAVLISRIGGNEFAVIYEGISKSVIQSKCDAFNLKLDLINQNLAYEVSVSFGISHSNGMPINGAQLYQFADHNLYNHKLLKEGSSKSTLVKTLMKALEAKDYVTEGHTDRMSELAKKLGLTFGLEQHRMDQLTLLTKFHDLGKVGIPDNILKKPGPLTPDEWEIMKTHTAIGQRIASASPELTAISDLIYKHHEKWDGTGYPLGLKGKEIPLECRILSLVDSYDAMTNDRPYRKALTIKAAMSEIKRCSGTQFDPDMVKIFCEYIESGTV</sequence>
<gene>
    <name evidence="3" type="ORF">QE109_13900</name>
</gene>
<keyword evidence="3" id="KW-0808">Transferase</keyword>
<dbReference type="Pfam" id="PF13487">
    <property type="entry name" value="HD_5"/>
    <property type="match status" value="1"/>
</dbReference>
<dbReference type="Gene3D" id="1.10.3210.10">
    <property type="entry name" value="Hypothetical protein af1432"/>
    <property type="match status" value="1"/>
</dbReference>
<proteinExistence type="predicted"/>
<dbReference type="PROSITE" id="PS51832">
    <property type="entry name" value="HD_GYP"/>
    <property type="match status" value="1"/>
</dbReference>
<dbReference type="SUPFAM" id="SSF109604">
    <property type="entry name" value="HD-domain/PDEase-like"/>
    <property type="match status" value="1"/>
</dbReference>
<evidence type="ECO:0000313" key="4">
    <source>
        <dbReference type="Proteomes" id="UP001158045"/>
    </source>
</evidence>
<dbReference type="SMART" id="SM00471">
    <property type="entry name" value="HDc"/>
    <property type="match status" value="1"/>
</dbReference>
<keyword evidence="3" id="KW-0548">Nucleotidyltransferase</keyword>
<dbReference type="InterPro" id="IPR029787">
    <property type="entry name" value="Nucleotide_cyclase"/>
</dbReference>
<reference evidence="3 4" key="1">
    <citation type="submission" date="2023-04" db="EMBL/GenBank/DDBJ databases">
        <title>Fusibacter bizertensis strain WBS, isolated from littoral bottom sediments of the Arctic seas - biochemical and genomic analysis.</title>
        <authorList>
            <person name="Brioukhanov A.L."/>
        </authorList>
    </citation>
    <scope>NUCLEOTIDE SEQUENCE [LARGE SCALE GENOMIC DNA]</scope>
    <source>
        <strain evidence="3 4">WBS</strain>
    </source>
</reference>
<dbReference type="Pfam" id="PF00990">
    <property type="entry name" value="GGDEF"/>
    <property type="match status" value="1"/>
</dbReference>
<dbReference type="PANTHER" id="PTHR45228:SF1">
    <property type="entry name" value="CYCLIC DI-GMP PHOSPHODIESTERASE TM_0186"/>
    <property type="match status" value="1"/>
</dbReference>
<dbReference type="Proteomes" id="UP001158045">
    <property type="component" value="Unassembled WGS sequence"/>
</dbReference>
<dbReference type="CDD" id="cd00077">
    <property type="entry name" value="HDc"/>
    <property type="match status" value="1"/>
</dbReference>
<comment type="caution">
    <text evidence="3">The sequence shown here is derived from an EMBL/GenBank/DDBJ whole genome shotgun (WGS) entry which is preliminary data.</text>
</comment>
<dbReference type="NCBIfam" id="TIGR00254">
    <property type="entry name" value="GGDEF"/>
    <property type="match status" value="1"/>
</dbReference>
<dbReference type="SMART" id="SM00267">
    <property type="entry name" value="GGDEF"/>
    <property type="match status" value="1"/>
</dbReference>
<dbReference type="InterPro" id="IPR043128">
    <property type="entry name" value="Rev_trsase/Diguanyl_cyclase"/>
</dbReference>
<organism evidence="3 4">
    <name type="scientific">Fusibacter bizertensis</name>
    <dbReference type="NCBI Taxonomy" id="1488331"/>
    <lineage>
        <taxon>Bacteria</taxon>
        <taxon>Bacillati</taxon>
        <taxon>Bacillota</taxon>
        <taxon>Clostridia</taxon>
        <taxon>Eubacteriales</taxon>
        <taxon>Eubacteriales Family XII. Incertae Sedis</taxon>
        <taxon>Fusibacter</taxon>
    </lineage>
</organism>
<dbReference type="PANTHER" id="PTHR45228">
    <property type="entry name" value="CYCLIC DI-GMP PHOSPHODIESTERASE TM_0186-RELATED"/>
    <property type="match status" value="1"/>
</dbReference>
<dbReference type="EMBL" id="JARYZI010000010">
    <property type="protein sequence ID" value="MDH8679246.1"/>
    <property type="molecule type" value="Genomic_DNA"/>
</dbReference>
<feature type="domain" description="HD-GYP" evidence="2">
    <location>
        <begin position="304"/>
        <end position="492"/>
    </location>
</feature>
<dbReference type="InterPro" id="IPR037522">
    <property type="entry name" value="HD_GYP_dom"/>
</dbReference>
<dbReference type="PROSITE" id="PS50887">
    <property type="entry name" value="GGDEF"/>
    <property type="match status" value="1"/>
</dbReference>
<protein>
    <submittedName>
        <fullName evidence="3">Diguanylate cyclase</fullName>
        <ecNumber evidence="3">2.7.7.65</ecNumber>
    </submittedName>
</protein>
<dbReference type="InterPro" id="IPR052020">
    <property type="entry name" value="Cyclic_di-GMP/3'3'-cGAMP_PDE"/>
</dbReference>
<feature type="domain" description="GGDEF" evidence="1">
    <location>
        <begin position="182"/>
        <end position="314"/>
    </location>
</feature>
<dbReference type="EC" id="2.7.7.65" evidence="3"/>
<dbReference type="RefSeq" id="WP_281095139.1">
    <property type="nucleotide sequence ID" value="NZ_JARYZI010000010.1"/>
</dbReference>
<evidence type="ECO:0000259" key="1">
    <source>
        <dbReference type="PROSITE" id="PS50887"/>
    </source>
</evidence>
<evidence type="ECO:0000313" key="3">
    <source>
        <dbReference type="EMBL" id="MDH8679246.1"/>
    </source>
</evidence>
<dbReference type="CDD" id="cd01949">
    <property type="entry name" value="GGDEF"/>
    <property type="match status" value="1"/>
</dbReference>
<dbReference type="GO" id="GO:0052621">
    <property type="term" value="F:diguanylate cyclase activity"/>
    <property type="evidence" value="ECO:0007669"/>
    <property type="project" value="UniProtKB-EC"/>
</dbReference>
<dbReference type="InterPro" id="IPR003607">
    <property type="entry name" value="HD/PDEase_dom"/>
</dbReference>
<dbReference type="InterPro" id="IPR000160">
    <property type="entry name" value="GGDEF_dom"/>
</dbReference>
<dbReference type="Gene3D" id="3.30.70.270">
    <property type="match status" value="1"/>
</dbReference>
<dbReference type="SUPFAM" id="SSF55073">
    <property type="entry name" value="Nucleotide cyclase"/>
    <property type="match status" value="1"/>
</dbReference>